<dbReference type="Proteomes" id="UP001601197">
    <property type="component" value="Unassembled WGS sequence"/>
</dbReference>
<reference evidence="2 3" key="1">
    <citation type="submission" date="2024-10" db="EMBL/GenBank/DDBJ databases">
        <title>The Natural Products Discovery Center: Release of the First 8490 Sequenced Strains for Exploring Actinobacteria Biosynthetic Diversity.</title>
        <authorList>
            <person name="Kalkreuter E."/>
            <person name="Kautsar S.A."/>
            <person name="Yang D."/>
            <person name="Bader C.D."/>
            <person name="Teijaro C.N."/>
            <person name="Fluegel L."/>
            <person name="Davis C.M."/>
            <person name="Simpson J.R."/>
            <person name="Lauterbach L."/>
            <person name="Steele A.D."/>
            <person name="Gui C."/>
            <person name="Meng S."/>
            <person name="Li G."/>
            <person name="Viehrig K."/>
            <person name="Ye F."/>
            <person name="Su P."/>
            <person name="Kiefer A.F."/>
            <person name="Nichols A."/>
            <person name="Cepeda A.J."/>
            <person name="Yan W."/>
            <person name="Fan B."/>
            <person name="Jiang Y."/>
            <person name="Adhikari A."/>
            <person name="Zheng C.-J."/>
            <person name="Schuster L."/>
            <person name="Cowan T.M."/>
            <person name="Smanski M.J."/>
            <person name="Chevrette M.G."/>
            <person name="De Carvalho L.P.S."/>
            <person name="Shen B."/>
        </authorList>
    </citation>
    <scope>NUCLEOTIDE SEQUENCE [LARGE SCALE GENOMIC DNA]</scope>
    <source>
        <strain evidence="2 3">NPDC007147</strain>
    </source>
</reference>
<protein>
    <submittedName>
        <fullName evidence="2">Uncharacterized protein</fullName>
    </submittedName>
</protein>
<accession>A0ABW6KWF7</accession>
<name>A0ABW6KWF7_9ACTN</name>
<sequence length="142" mass="15198">MPEERPKRSNKSRLALIALITGLGTWLGVVCYSIATEAPPGAPSLTALADRVGKAAADGDADALQTLFDEDTVSDGYAADFLGRLGEHPPPLRARVGHRGGHDFLLLRSARDDSLCTAWHVTERDGRRLLDGVPPAEDLCAR</sequence>
<feature type="transmembrane region" description="Helical" evidence="1">
    <location>
        <begin position="12"/>
        <end position="35"/>
    </location>
</feature>
<evidence type="ECO:0000313" key="3">
    <source>
        <dbReference type="Proteomes" id="UP001601197"/>
    </source>
</evidence>
<keyword evidence="3" id="KW-1185">Reference proteome</keyword>
<keyword evidence="1" id="KW-0472">Membrane</keyword>
<evidence type="ECO:0000256" key="1">
    <source>
        <dbReference type="SAM" id="Phobius"/>
    </source>
</evidence>
<dbReference type="EMBL" id="JBIAFJ010000021">
    <property type="protein sequence ID" value="MFE9172211.1"/>
    <property type="molecule type" value="Genomic_DNA"/>
</dbReference>
<gene>
    <name evidence="2" type="ORF">ACFYNZ_22490</name>
</gene>
<keyword evidence="1" id="KW-0812">Transmembrane</keyword>
<organism evidence="2 3">
    <name type="scientific">Streptomyces kebangsaanensis</name>
    <dbReference type="NCBI Taxonomy" id="864058"/>
    <lineage>
        <taxon>Bacteria</taxon>
        <taxon>Bacillati</taxon>
        <taxon>Actinomycetota</taxon>
        <taxon>Actinomycetes</taxon>
        <taxon>Kitasatosporales</taxon>
        <taxon>Streptomycetaceae</taxon>
        <taxon>Streptomyces</taxon>
    </lineage>
</organism>
<proteinExistence type="predicted"/>
<dbReference type="RefSeq" id="WP_388349636.1">
    <property type="nucleotide sequence ID" value="NZ_JBIAFJ010000021.1"/>
</dbReference>
<comment type="caution">
    <text evidence="2">The sequence shown here is derived from an EMBL/GenBank/DDBJ whole genome shotgun (WGS) entry which is preliminary data.</text>
</comment>
<keyword evidence="1" id="KW-1133">Transmembrane helix</keyword>
<evidence type="ECO:0000313" key="2">
    <source>
        <dbReference type="EMBL" id="MFE9172211.1"/>
    </source>
</evidence>